<dbReference type="InterPro" id="IPR011011">
    <property type="entry name" value="Znf_FYVE_PHD"/>
</dbReference>
<proteinExistence type="predicted"/>
<evidence type="ECO:0000313" key="2">
    <source>
        <dbReference type="Proteomes" id="UP001159428"/>
    </source>
</evidence>
<accession>A0AAU9WEK3</accession>
<dbReference type="Proteomes" id="UP001159428">
    <property type="component" value="Unassembled WGS sequence"/>
</dbReference>
<gene>
    <name evidence="1" type="ORF">PMEA_00005449</name>
</gene>
<dbReference type="SUPFAM" id="SSF57903">
    <property type="entry name" value="FYVE/PHD zinc finger"/>
    <property type="match status" value="1"/>
</dbReference>
<protein>
    <recommendedName>
        <fullName evidence="3">PHD-type domain-containing protein</fullName>
    </recommendedName>
</protein>
<evidence type="ECO:0008006" key="3">
    <source>
        <dbReference type="Google" id="ProtNLM"/>
    </source>
</evidence>
<dbReference type="EMBL" id="CALNXJ010000014">
    <property type="protein sequence ID" value="CAH3114425.1"/>
    <property type="molecule type" value="Genomic_DNA"/>
</dbReference>
<name>A0AAU9WEK3_9CNID</name>
<keyword evidence="2" id="KW-1185">Reference proteome</keyword>
<feature type="non-terminal residue" evidence="1">
    <location>
        <position position="102"/>
    </location>
</feature>
<dbReference type="InterPro" id="IPR013083">
    <property type="entry name" value="Znf_RING/FYVE/PHD"/>
</dbReference>
<reference evidence="1 2" key="1">
    <citation type="submission" date="2022-05" db="EMBL/GenBank/DDBJ databases">
        <authorList>
            <consortium name="Genoscope - CEA"/>
            <person name="William W."/>
        </authorList>
    </citation>
    <scope>NUCLEOTIDE SEQUENCE [LARGE SCALE GENOMIC DNA]</scope>
</reference>
<dbReference type="AlphaFoldDB" id="A0AAU9WEK3"/>
<sequence>MADNCIHCQHPVRAKQQGIQCDGCLKWNQRTCNTGISQQQYPAAVHAGAEILWFCPPCRPDPVAESSRVSGEFDIFDQSNYILESEEFNPPQESFDQSTIYD</sequence>
<comment type="caution">
    <text evidence="1">The sequence shown here is derived from an EMBL/GenBank/DDBJ whole genome shotgun (WGS) entry which is preliminary data.</text>
</comment>
<evidence type="ECO:0000313" key="1">
    <source>
        <dbReference type="EMBL" id="CAH3114425.1"/>
    </source>
</evidence>
<dbReference type="Gene3D" id="3.30.40.10">
    <property type="entry name" value="Zinc/RING finger domain, C3HC4 (zinc finger)"/>
    <property type="match status" value="1"/>
</dbReference>
<organism evidence="1 2">
    <name type="scientific">Pocillopora meandrina</name>
    <dbReference type="NCBI Taxonomy" id="46732"/>
    <lineage>
        <taxon>Eukaryota</taxon>
        <taxon>Metazoa</taxon>
        <taxon>Cnidaria</taxon>
        <taxon>Anthozoa</taxon>
        <taxon>Hexacorallia</taxon>
        <taxon>Scleractinia</taxon>
        <taxon>Astrocoeniina</taxon>
        <taxon>Pocilloporidae</taxon>
        <taxon>Pocillopora</taxon>
    </lineage>
</organism>